<dbReference type="Proteomes" id="UP000046395">
    <property type="component" value="Unassembled WGS sequence"/>
</dbReference>
<dbReference type="WBParaSite" id="TMUE_3000014207.1">
    <property type="protein sequence ID" value="TMUE_3000014207.1"/>
    <property type="gene ID" value="WBGene00289820"/>
</dbReference>
<protein>
    <submittedName>
        <fullName evidence="3">Coilin</fullName>
    </submittedName>
</protein>
<feature type="compositionally biased region" description="Polar residues" evidence="1">
    <location>
        <begin position="115"/>
        <end position="132"/>
    </location>
</feature>
<evidence type="ECO:0000313" key="3">
    <source>
        <dbReference type="WBParaSite" id="TMUE_3000014207.1"/>
    </source>
</evidence>
<evidence type="ECO:0000313" key="2">
    <source>
        <dbReference type="Proteomes" id="UP000046395"/>
    </source>
</evidence>
<keyword evidence="2" id="KW-1185">Reference proteome</keyword>
<accession>A0A5S6R4T5</accession>
<sequence length="434" mass="49480">MSTEVSSFVRIRLCIRYALRESDGDLISAWKLLYGFNVSELPTVKDVLLHLSERLDLASVRLSIFNKDYEIPVWCSSRVFSWDDELDIWILPPRFSKQQRSTDLPCANLDPAYSSAQNVEDQKGSTKSSCQLTKKHKSSRKSIDNDKERLRSKQNSANALAEVASESFESVEKIETSKEKRHFTRVSENVEQVAKRADPQNPHHIYFLSNSDTSETEGDRSEICCRSFARDGGVKDFELTGAERVKDLSCFALPYEVPRKKKKKMLKRRTAIQQDNVSFVMKKIGSGHAIRETDGPSEGEQARSSYALEEMEAIEQQIAPYQNNVTEEDSEEIDDQRPLTDSAQLAPLNPLELKTATKIKFKIMELNDQLESYLSDWKEAVVVFYNPLSNEVTLKGFNQRTPAMFAIEDNSAPSEALMQVPWDLLYDPHIARND</sequence>
<feature type="region of interest" description="Disordered" evidence="1">
    <location>
        <begin position="115"/>
        <end position="157"/>
    </location>
</feature>
<feature type="compositionally biased region" description="Basic and acidic residues" evidence="1">
    <location>
        <begin position="141"/>
        <end position="151"/>
    </location>
</feature>
<proteinExistence type="predicted"/>
<name>A0A5S6R4T5_TRIMR</name>
<reference evidence="3" key="1">
    <citation type="submission" date="2019-12" db="UniProtKB">
        <authorList>
            <consortium name="WormBaseParasite"/>
        </authorList>
    </citation>
    <scope>IDENTIFICATION</scope>
</reference>
<dbReference type="AlphaFoldDB" id="A0A5S6R4T5"/>
<organism evidence="2 3">
    <name type="scientific">Trichuris muris</name>
    <name type="common">Mouse whipworm</name>
    <dbReference type="NCBI Taxonomy" id="70415"/>
    <lineage>
        <taxon>Eukaryota</taxon>
        <taxon>Metazoa</taxon>
        <taxon>Ecdysozoa</taxon>
        <taxon>Nematoda</taxon>
        <taxon>Enoplea</taxon>
        <taxon>Dorylaimia</taxon>
        <taxon>Trichinellida</taxon>
        <taxon>Trichuridae</taxon>
        <taxon>Trichuris</taxon>
    </lineage>
</organism>
<evidence type="ECO:0000256" key="1">
    <source>
        <dbReference type="SAM" id="MobiDB-lite"/>
    </source>
</evidence>